<dbReference type="EMBL" id="JAKIJS010000001">
    <property type="protein sequence ID" value="MCF6138185.1"/>
    <property type="molecule type" value="Genomic_DNA"/>
</dbReference>
<organism evidence="2 3">
    <name type="scientific">Pseudalkalibacillus berkeleyi</name>
    <dbReference type="NCBI Taxonomy" id="1069813"/>
    <lineage>
        <taxon>Bacteria</taxon>
        <taxon>Bacillati</taxon>
        <taxon>Bacillota</taxon>
        <taxon>Bacilli</taxon>
        <taxon>Bacillales</taxon>
        <taxon>Fictibacillaceae</taxon>
        <taxon>Pseudalkalibacillus</taxon>
    </lineage>
</organism>
<dbReference type="RefSeq" id="WP_236334405.1">
    <property type="nucleotide sequence ID" value="NZ_JAKIJS010000001.1"/>
</dbReference>
<dbReference type="InterPro" id="IPR002611">
    <property type="entry name" value="IstB_ATP-bd"/>
</dbReference>
<comment type="caution">
    <text evidence="2">The sequence shown here is derived from an EMBL/GenBank/DDBJ whole genome shotgun (WGS) entry which is preliminary data.</text>
</comment>
<dbReference type="InterPro" id="IPR003593">
    <property type="entry name" value="AAA+_ATPase"/>
</dbReference>
<name>A0ABS9H2Y2_9BACL</name>
<proteinExistence type="predicted"/>
<dbReference type="Gene3D" id="3.40.50.300">
    <property type="entry name" value="P-loop containing nucleotide triphosphate hydrolases"/>
    <property type="match status" value="1"/>
</dbReference>
<sequence>MKSISQSMQGFSDRTKVQKQLMAVKSKVLSHPDWKAFYQAHPYITEEMIERSLPRLLEYVEGTKDCKGCQDVAHCHNMIKGYEPELFINGGIIDITYNRCRSKEENDELEKLQSLIKSYFIPRDILSATFDQFDKKDTERYQATLKAAKFVESVSDPDIEAKGLYIHGSFGVGKTFLMGAIANALAKKKIQTMLVYTPDFFREMKTSIGDQTVDEKLDVIKKAPVLVLDDIGAESMSSWVRDEILGSILQYRMMEKLPTCYTSNYDYDELEEHLAYSQKAGIEQLKAKRIMERIKHFTTPVNLNGANRRVN</sequence>
<dbReference type="SMART" id="SM00382">
    <property type="entry name" value="AAA"/>
    <property type="match status" value="1"/>
</dbReference>
<dbReference type="Pfam" id="PF07319">
    <property type="entry name" value="DnaI_N"/>
    <property type="match status" value="1"/>
</dbReference>
<protein>
    <submittedName>
        <fullName evidence="2">Primosomal protein DnaI</fullName>
    </submittedName>
</protein>
<gene>
    <name evidence="2" type="primary">dnaI</name>
    <name evidence="2" type="ORF">L2716_10660</name>
</gene>
<dbReference type="SUPFAM" id="SSF52540">
    <property type="entry name" value="P-loop containing nucleoside triphosphate hydrolases"/>
    <property type="match status" value="1"/>
</dbReference>
<feature type="domain" description="AAA+ ATPase" evidence="1">
    <location>
        <begin position="160"/>
        <end position="259"/>
    </location>
</feature>
<evidence type="ECO:0000259" key="1">
    <source>
        <dbReference type="SMART" id="SM00382"/>
    </source>
</evidence>
<dbReference type="Proteomes" id="UP001649381">
    <property type="component" value="Unassembled WGS sequence"/>
</dbReference>
<dbReference type="PANTHER" id="PTHR30050:SF8">
    <property type="entry name" value="PRIMOSOMAL PROTEIN DNAI"/>
    <property type="match status" value="1"/>
</dbReference>
<reference evidence="2 3" key="1">
    <citation type="submission" date="2022-01" db="EMBL/GenBank/DDBJ databases">
        <title>Alkalihalobacillus sp. EGI L200015, a novel bacterium isolated from a salt lake sediment.</title>
        <authorList>
            <person name="Gao L."/>
            <person name="Fang B.-Z."/>
            <person name="Li W.-J."/>
        </authorList>
    </citation>
    <scope>NUCLEOTIDE SEQUENCE [LARGE SCALE GENOMIC DNA]</scope>
    <source>
        <strain evidence="2 3">KCTC 12718</strain>
    </source>
</reference>
<accession>A0ABS9H2Y2</accession>
<dbReference type="NCBIfam" id="NF006505">
    <property type="entry name" value="PRK08939.1"/>
    <property type="match status" value="1"/>
</dbReference>
<dbReference type="PANTHER" id="PTHR30050">
    <property type="entry name" value="CHROMOSOMAL REPLICATION INITIATOR PROTEIN DNAA"/>
    <property type="match status" value="1"/>
</dbReference>
<dbReference type="Pfam" id="PF01695">
    <property type="entry name" value="IstB_IS21"/>
    <property type="match status" value="1"/>
</dbReference>
<keyword evidence="3" id="KW-1185">Reference proteome</keyword>
<evidence type="ECO:0000313" key="3">
    <source>
        <dbReference type="Proteomes" id="UP001649381"/>
    </source>
</evidence>
<dbReference type="InterPro" id="IPR027417">
    <property type="entry name" value="P-loop_NTPase"/>
</dbReference>
<dbReference type="InterPro" id="IPR009928">
    <property type="entry name" value="DnaI_N"/>
</dbReference>
<dbReference type="CDD" id="cd00009">
    <property type="entry name" value="AAA"/>
    <property type="match status" value="1"/>
</dbReference>
<evidence type="ECO:0000313" key="2">
    <source>
        <dbReference type="EMBL" id="MCF6138185.1"/>
    </source>
</evidence>